<feature type="compositionally biased region" description="Low complexity" evidence="9">
    <location>
        <begin position="1057"/>
        <end position="1068"/>
    </location>
</feature>
<name>A0A9P5MY91_9AGAM</name>
<dbReference type="InterPro" id="IPR011009">
    <property type="entry name" value="Kinase-like_dom_sf"/>
</dbReference>
<feature type="compositionally biased region" description="Gly residues" evidence="9">
    <location>
        <begin position="1228"/>
        <end position="1239"/>
    </location>
</feature>
<comment type="caution">
    <text evidence="11">The sequence shown here is derived from an EMBL/GenBank/DDBJ whole genome shotgun (WGS) entry which is preliminary data.</text>
</comment>
<evidence type="ECO:0000256" key="3">
    <source>
        <dbReference type="ARBA" id="ARBA00022679"/>
    </source>
</evidence>
<keyword evidence="6" id="KW-0067">ATP-binding</keyword>
<accession>A0A9P5MY91</accession>
<reference evidence="11" key="1">
    <citation type="submission" date="2019-10" db="EMBL/GenBank/DDBJ databases">
        <authorList>
            <consortium name="DOE Joint Genome Institute"/>
            <person name="Kuo A."/>
            <person name="Miyauchi S."/>
            <person name="Kiss E."/>
            <person name="Drula E."/>
            <person name="Kohler A."/>
            <person name="Sanchez-Garcia M."/>
            <person name="Andreopoulos B."/>
            <person name="Barry K.W."/>
            <person name="Bonito G."/>
            <person name="Buee M."/>
            <person name="Carver A."/>
            <person name="Chen C."/>
            <person name="Cichocki N."/>
            <person name="Clum A."/>
            <person name="Culley D."/>
            <person name="Crous P.W."/>
            <person name="Fauchery L."/>
            <person name="Girlanda M."/>
            <person name="Hayes R."/>
            <person name="Keri Z."/>
            <person name="LaButti K."/>
            <person name="Lipzen A."/>
            <person name="Lombard V."/>
            <person name="Magnuson J."/>
            <person name="Maillard F."/>
            <person name="Morin E."/>
            <person name="Murat C."/>
            <person name="Nolan M."/>
            <person name="Ohm R."/>
            <person name="Pangilinan J."/>
            <person name="Pereira M."/>
            <person name="Perotto S."/>
            <person name="Peter M."/>
            <person name="Riley R."/>
            <person name="Sitrit Y."/>
            <person name="Stielow B."/>
            <person name="Szollosi G."/>
            <person name="Zifcakova L."/>
            <person name="Stursova M."/>
            <person name="Spatafora J.W."/>
            <person name="Tedersoo L."/>
            <person name="Vaario L.-M."/>
            <person name="Yamada A."/>
            <person name="Yan M."/>
            <person name="Wang P."/>
            <person name="Xu J."/>
            <person name="Bruns T."/>
            <person name="Baldrian P."/>
            <person name="Vilgalys R."/>
            <person name="Henrissat B."/>
            <person name="Grigoriev I.V."/>
            <person name="Hibbett D."/>
            <person name="Nagy L.G."/>
            <person name="Martin F.M."/>
        </authorList>
    </citation>
    <scope>NUCLEOTIDE SEQUENCE</scope>
    <source>
        <strain evidence="11">Prilba</strain>
    </source>
</reference>
<keyword evidence="2" id="KW-0723">Serine/threonine-protein kinase</keyword>
<feature type="compositionally biased region" description="Polar residues" evidence="9">
    <location>
        <begin position="967"/>
        <end position="982"/>
    </location>
</feature>
<dbReference type="EMBL" id="WHVB01000006">
    <property type="protein sequence ID" value="KAF8481776.1"/>
    <property type="molecule type" value="Genomic_DNA"/>
</dbReference>
<dbReference type="GO" id="GO:0005737">
    <property type="term" value="C:cytoplasm"/>
    <property type="evidence" value="ECO:0007669"/>
    <property type="project" value="TreeGrafter"/>
</dbReference>
<dbReference type="GO" id="GO:0005524">
    <property type="term" value="F:ATP binding"/>
    <property type="evidence" value="ECO:0007669"/>
    <property type="project" value="UniProtKB-KW"/>
</dbReference>
<dbReference type="GO" id="GO:0000147">
    <property type="term" value="P:actin cortical patch assembly"/>
    <property type="evidence" value="ECO:0007669"/>
    <property type="project" value="TreeGrafter"/>
</dbReference>
<dbReference type="CDD" id="cd14037">
    <property type="entry name" value="STKc_NAK_like"/>
    <property type="match status" value="1"/>
</dbReference>
<feature type="compositionally biased region" description="Basic and acidic residues" evidence="9">
    <location>
        <begin position="393"/>
        <end position="411"/>
    </location>
</feature>
<dbReference type="InterPro" id="IPR000719">
    <property type="entry name" value="Prot_kinase_dom"/>
</dbReference>
<dbReference type="EC" id="2.7.11.1" evidence="1"/>
<feature type="domain" description="Protein kinase" evidence="10">
    <location>
        <begin position="25"/>
        <end position="300"/>
    </location>
</feature>
<dbReference type="GO" id="GO:0007015">
    <property type="term" value="P:actin filament organization"/>
    <property type="evidence" value="ECO:0007669"/>
    <property type="project" value="TreeGrafter"/>
</dbReference>
<proteinExistence type="predicted"/>
<dbReference type="Gene3D" id="1.10.510.10">
    <property type="entry name" value="Transferase(Phosphotransferase) domain 1"/>
    <property type="match status" value="1"/>
</dbReference>
<gene>
    <name evidence="11" type="ORF">DFH94DRAFT_691426</name>
</gene>
<feature type="region of interest" description="Disordered" evidence="9">
    <location>
        <begin position="379"/>
        <end position="411"/>
    </location>
</feature>
<organism evidence="11 12">
    <name type="scientific">Russula ochroleuca</name>
    <dbReference type="NCBI Taxonomy" id="152965"/>
    <lineage>
        <taxon>Eukaryota</taxon>
        <taxon>Fungi</taxon>
        <taxon>Dikarya</taxon>
        <taxon>Basidiomycota</taxon>
        <taxon>Agaricomycotina</taxon>
        <taxon>Agaricomycetes</taxon>
        <taxon>Russulales</taxon>
        <taxon>Russulaceae</taxon>
        <taxon>Russula</taxon>
    </lineage>
</organism>
<keyword evidence="3" id="KW-0808">Transferase</keyword>
<dbReference type="SUPFAM" id="SSF56112">
    <property type="entry name" value="Protein kinase-like (PK-like)"/>
    <property type="match status" value="1"/>
</dbReference>
<feature type="compositionally biased region" description="Basic and acidic residues" evidence="9">
    <location>
        <begin position="708"/>
        <end position="720"/>
    </location>
</feature>
<feature type="compositionally biased region" description="Polar residues" evidence="9">
    <location>
        <begin position="685"/>
        <end position="707"/>
    </location>
</feature>
<keyword evidence="5" id="KW-0418">Kinase</keyword>
<evidence type="ECO:0000256" key="9">
    <source>
        <dbReference type="SAM" id="MobiDB-lite"/>
    </source>
</evidence>
<feature type="compositionally biased region" description="Polar residues" evidence="9">
    <location>
        <begin position="1010"/>
        <end position="1024"/>
    </location>
</feature>
<comment type="catalytic activity">
    <reaction evidence="7">
        <text>L-threonyl-[protein] + ATP = O-phospho-L-threonyl-[protein] + ADP + H(+)</text>
        <dbReference type="Rhea" id="RHEA:46608"/>
        <dbReference type="Rhea" id="RHEA-COMP:11060"/>
        <dbReference type="Rhea" id="RHEA-COMP:11605"/>
        <dbReference type="ChEBI" id="CHEBI:15378"/>
        <dbReference type="ChEBI" id="CHEBI:30013"/>
        <dbReference type="ChEBI" id="CHEBI:30616"/>
        <dbReference type="ChEBI" id="CHEBI:61977"/>
        <dbReference type="ChEBI" id="CHEBI:456216"/>
        <dbReference type="EC" id="2.7.11.1"/>
    </reaction>
</comment>
<feature type="compositionally biased region" description="Basic and acidic residues" evidence="9">
    <location>
        <begin position="952"/>
        <end position="964"/>
    </location>
</feature>
<feature type="compositionally biased region" description="Low complexity" evidence="9">
    <location>
        <begin position="571"/>
        <end position="606"/>
    </location>
</feature>
<keyword evidence="12" id="KW-1185">Reference proteome</keyword>
<evidence type="ECO:0000256" key="5">
    <source>
        <dbReference type="ARBA" id="ARBA00022777"/>
    </source>
</evidence>
<evidence type="ECO:0000256" key="6">
    <source>
        <dbReference type="ARBA" id="ARBA00022840"/>
    </source>
</evidence>
<dbReference type="PROSITE" id="PS50011">
    <property type="entry name" value="PROTEIN_KINASE_DOM"/>
    <property type="match status" value="1"/>
</dbReference>
<dbReference type="Pfam" id="PF00069">
    <property type="entry name" value="Pkinase"/>
    <property type="match status" value="1"/>
</dbReference>
<keyword evidence="4" id="KW-0547">Nucleotide-binding</keyword>
<evidence type="ECO:0000313" key="12">
    <source>
        <dbReference type="Proteomes" id="UP000759537"/>
    </source>
</evidence>
<feature type="compositionally biased region" description="Polar residues" evidence="9">
    <location>
        <begin position="1127"/>
        <end position="1163"/>
    </location>
</feature>
<reference evidence="11" key="2">
    <citation type="journal article" date="2020" name="Nat. Commun.">
        <title>Large-scale genome sequencing of mycorrhizal fungi provides insights into the early evolution of symbiotic traits.</title>
        <authorList>
            <person name="Miyauchi S."/>
            <person name="Kiss E."/>
            <person name="Kuo A."/>
            <person name="Drula E."/>
            <person name="Kohler A."/>
            <person name="Sanchez-Garcia M."/>
            <person name="Morin E."/>
            <person name="Andreopoulos B."/>
            <person name="Barry K.W."/>
            <person name="Bonito G."/>
            <person name="Buee M."/>
            <person name="Carver A."/>
            <person name="Chen C."/>
            <person name="Cichocki N."/>
            <person name="Clum A."/>
            <person name="Culley D."/>
            <person name="Crous P.W."/>
            <person name="Fauchery L."/>
            <person name="Girlanda M."/>
            <person name="Hayes R.D."/>
            <person name="Keri Z."/>
            <person name="LaButti K."/>
            <person name="Lipzen A."/>
            <person name="Lombard V."/>
            <person name="Magnuson J."/>
            <person name="Maillard F."/>
            <person name="Murat C."/>
            <person name="Nolan M."/>
            <person name="Ohm R.A."/>
            <person name="Pangilinan J."/>
            <person name="Pereira M.F."/>
            <person name="Perotto S."/>
            <person name="Peter M."/>
            <person name="Pfister S."/>
            <person name="Riley R."/>
            <person name="Sitrit Y."/>
            <person name="Stielow J.B."/>
            <person name="Szollosi G."/>
            <person name="Zifcakova L."/>
            <person name="Stursova M."/>
            <person name="Spatafora J.W."/>
            <person name="Tedersoo L."/>
            <person name="Vaario L.M."/>
            <person name="Yamada A."/>
            <person name="Yan M."/>
            <person name="Wang P."/>
            <person name="Xu J."/>
            <person name="Bruns T."/>
            <person name="Baldrian P."/>
            <person name="Vilgalys R."/>
            <person name="Dunand C."/>
            <person name="Henrissat B."/>
            <person name="Grigoriev I.V."/>
            <person name="Hibbett D."/>
            <person name="Nagy L.G."/>
            <person name="Martin F.M."/>
        </authorList>
    </citation>
    <scope>NUCLEOTIDE SEQUENCE</scope>
    <source>
        <strain evidence="11">Prilba</strain>
    </source>
</reference>
<evidence type="ECO:0000256" key="7">
    <source>
        <dbReference type="ARBA" id="ARBA00047899"/>
    </source>
</evidence>
<evidence type="ECO:0000256" key="1">
    <source>
        <dbReference type="ARBA" id="ARBA00012513"/>
    </source>
</evidence>
<feature type="compositionally biased region" description="Polar residues" evidence="9">
    <location>
        <begin position="850"/>
        <end position="861"/>
    </location>
</feature>
<feature type="region of interest" description="Disordered" evidence="9">
    <location>
        <begin position="425"/>
        <end position="1325"/>
    </location>
</feature>
<dbReference type="PANTHER" id="PTHR22967:SF57">
    <property type="entry name" value="AUXILIN, ISOFORM A-RELATED"/>
    <property type="match status" value="1"/>
</dbReference>
<protein>
    <recommendedName>
        <fullName evidence="1">non-specific serine/threonine protein kinase</fullName>
        <ecNumber evidence="1">2.7.11.1</ecNumber>
    </recommendedName>
</protein>
<feature type="compositionally biased region" description="Polar residues" evidence="9">
    <location>
        <begin position="486"/>
        <end position="505"/>
    </location>
</feature>
<sequence>MALQQASNKGTLVPGQKISVNNYTVQVEKYLSQGGFAHVYLVRTSAPVYGTTHHVLKRIAVPNESMLTEVKKEVDIMRILKGHPNIVHLIDAAWNRTSNGVYEVFILMEYCPGGGIIDMMNRRLRERLTEADILQIFVDVCEGVAAMHNLRPALLHRDLKVENILQSSDILYKLCDFGSAAPVATRLPANTQEIRAVEADLNRHTTLQYRSPEMVDPYLRRPIDEKSDVWALGVLLYKLCYYTTPFEEHGPLAILNVQYKIPPYPVYSAQMNSLIASMLREHGSQRPTVFEILNMVHRIRGTKSKFNYSVPSRSQLVPQLNIERAPATSGALDGLVSYRSSTSSVPQVPPASNPDKNAGVQAREKVLEAIAPLRRGRPAPVSLHHVTGPSSPTREKIGPKSTELEFKDAEDESWKAARGAVRGHRSGLMSPTRWPPPVTSLDDAWNVAGGSGTDADKAKNRDRRKTVQVSPGGFGDSFEGGLELPSITTARPVSTSSSPWLSPQPSARPLPPTQRPSETTSRIRAPNKPKDAFDGLGLPSDRLSVPTLGDVQKARTGPSAVESSSANLTVPGRGTSSTSSPRPSPSPRLSSKGPSPSPSTSTSWRPLPLPQAQSNAPKVDLTVEQRFPALEDLDSALLTAGPPRHASMLAPSQEKKSPLSTPSSLPPKPSSGAFTGPRSPRPGSKHNQSLSHGGGIQSEQTTGSVQFESRDALTPKRERTGSQLPALSPSRIPRLPTRAAPPKRQVSLALHTPPVKQSLKSNEPPSPAQIMGRPEPQDWLTGPEDDLTSGTTIRAVLKESPGKRSSVIVERAPTIPSPQEAVAVSEKQASPPPSPTPAPRTTSSWIMAMKQTNAETGSGRQPLQLKSGMASASAEPRVSAPPVDSWKPTHKRQDTTSTMSSDDGPEEATGYGPPRLNATREPQLVEVKKTGGASAGGRRRSKSKSRQGSVHELVDLWGGKEGRTRTKSSGGDSRPSTGSKPISQEPEDVNSSSKLLLFPPAGQSPKPRTASPSPLMSPSISADSIFTRHDLSSTPRSSPRHRKQSINGRDAGPPPSASAVIASARPRPQSMFLNSPTTAAVKFPVSSPADSSSANLDVPSPDTRSRRTRRTSISDMVQRYEAMGGSATASPASRQPTSSAQTAQLGVSLSRSTTTHVSPTPRRSQLGAVGLPGLATDPSKKPPSGIGVSDKPRTEHASPIGLPGLARERKSSASYSARRSPVKLDATGGVGGSSGGGGFDTLVRPIPMRSFSPVPPPTGDEVQSPAPEKPYQGVGRLIDEWQRKTADADVPRSPVSRRKGGGGAGTGVTASPRRAGVIAGRGAQD</sequence>
<dbReference type="Proteomes" id="UP000759537">
    <property type="component" value="Unassembled WGS sequence"/>
</dbReference>
<comment type="catalytic activity">
    <reaction evidence="8">
        <text>L-seryl-[protein] + ATP = O-phospho-L-seryl-[protein] + ADP + H(+)</text>
        <dbReference type="Rhea" id="RHEA:17989"/>
        <dbReference type="Rhea" id="RHEA-COMP:9863"/>
        <dbReference type="Rhea" id="RHEA-COMP:11604"/>
        <dbReference type="ChEBI" id="CHEBI:15378"/>
        <dbReference type="ChEBI" id="CHEBI:29999"/>
        <dbReference type="ChEBI" id="CHEBI:30616"/>
        <dbReference type="ChEBI" id="CHEBI:83421"/>
        <dbReference type="ChEBI" id="CHEBI:456216"/>
        <dbReference type="EC" id="2.7.11.1"/>
    </reaction>
</comment>
<evidence type="ECO:0000256" key="8">
    <source>
        <dbReference type="ARBA" id="ARBA00048679"/>
    </source>
</evidence>
<dbReference type="GO" id="GO:0004674">
    <property type="term" value="F:protein serine/threonine kinase activity"/>
    <property type="evidence" value="ECO:0007669"/>
    <property type="project" value="UniProtKB-KW"/>
</dbReference>
<evidence type="ECO:0000313" key="11">
    <source>
        <dbReference type="EMBL" id="KAF8481776.1"/>
    </source>
</evidence>
<evidence type="ECO:0000259" key="10">
    <source>
        <dbReference type="PROSITE" id="PS50011"/>
    </source>
</evidence>
<dbReference type="SMART" id="SM00220">
    <property type="entry name" value="S_TKc"/>
    <property type="match status" value="1"/>
</dbReference>
<evidence type="ECO:0000256" key="2">
    <source>
        <dbReference type="ARBA" id="ARBA00022527"/>
    </source>
</evidence>
<evidence type="ECO:0000256" key="4">
    <source>
        <dbReference type="ARBA" id="ARBA00022741"/>
    </source>
</evidence>
<feature type="compositionally biased region" description="Basic and acidic residues" evidence="9">
    <location>
        <begin position="1277"/>
        <end position="1290"/>
    </location>
</feature>
<dbReference type="PANTHER" id="PTHR22967">
    <property type="entry name" value="SERINE/THREONINE PROTEIN KINASE"/>
    <property type="match status" value="1"/>
</dbReference>
<dbReference type="OrthoDB" id="2018507at2759"/>